<sequence>MSDLLTILPNIYQTSPQLRSLLDRHIPTLDQCNITTVDLVSLDPRTICQRARISLNDVNKLTDGIRDALNAETVGLSASRSNAAAANSRIHNYNNGARAPSSTPSSSAPVAPTGNAEYGSDSFRGRNMQALGRRQRMVEFGDDGIDGLLNGGVMTGSLVEIVGESGVGKTQLLLRLCFSIQQPPHNLSAIYICTESQISTKRMEGMLRQLQSEKVPGYEYLSMDRIQTAMCQYLDTLDHIVKYQLPVAIERFGVGLVIVDSIAANFRVEDDSGDGELGGSAATGSSITATPTPMKGRGGKVGRLARRAGDIVRLGTCLKEMAVKYNIAVVVANQVSDLFEPHRRDYINSNTQIPSSVASTPTPTQNQVQYTQTQGSNSGSQDITQLYSMPTDDLMITYDYQAKWFTGWGDDMDDVKDETLLAALRMKTPMLGMAWTNILDGRVALLKGSTRQMEGFIGADGEGWEERTRRWMKVVFSPWAESAVLLEYDIWEGGVRSLKDKYDNNAHDELDGS</sequence>
<dbReference type="GO" id="GO:0042148">
    <property type="term" value="P:DNA strand invasion"/>
    <property type="evidence" value="ECO:0007669"/>
    <property type="project" value="TreeGrafter"/>
</dbReference>
<dbReference type="GO" id="GO:0061982">
    <property type="term" value="P:meiosis I cell cycle process"/>
    <property type="evidence" value="ECO:0007669"/>
    <property type="project" value="UniProtKB-ARBA"/>
</dbReference>
<dbReference type="InterPro" id="IPR013632">
    <property type="entry name" value="Rad51_C"/>
</dbReference>
<dbReference type="EMBL" id="JAVHJO010000014">
    <property type="protein sequence ID" value="KAK6528732.1"/>
    <property type="molecule type" value="Genomic_DNA"/>
</dbReference>
<dbReference type="PROSITE" id="PS50162">
    <property type="entry name" value="RECA_2"/>
    <property type="match status" value="1"/>
</dbReference>
<evidence type="ECO:0000256" key="3">
    <source>
        <dbReference type="SAM" id="MobiDB-lite"/>
    </source>
</evidence>
<dbReference type="PANTHER" id="PTHR22942:SF66">
    <property type="entry name" value="RE19845P"/>
    <property type="match status" value="1"/>
</dbReference>
<comment type="caution">
    <text evidence="5">The sequence shown here is derived from an EMBL/GenBank/DDBJ whole genome shotgun (WGS) entry which is preliminary data.</text>
</comment>
<dbReference type="Proteomes" id="UP001365542">
    <property type="component" value="Unassembled WGS sequence"/>
</dbReference>
<dbReference type="Gene3D" id="3.40.50.300">
    <property type="entry name" value="P-loop containing nucleotide triphosphate hydrolases"/>
    <property type="match status" value="1"/>
</dbReference>
<dbReference type="GO" id="GO:0000150">
    <property type="term" value="F:DNA strand exchange activity"/>
    <property type="evidence" value="ECO:0007669"/>
    <property type="project" value="TreeGrafter"/>
</dbReference>
<dbReference type="GO" id="GO:0006312">
    <property type="term" value="P:mitotic recombination"/>
    <property type="evidence" value="ECO:0007669"/>
    <property type="project" value="TreeGrafter"/>
</dbReference>
<dbReference type="GO" id="GO:0000730">
    <property type="term" value="P:DNA recombinase assembly"/>
    <property type="evidence" value="ECO:0007669"/>
    <property type="project" value="TreeGrafter"/>
</dbReference>
<feature type="domain" description="RecA family profile 1" evidence="4">
    <location>
        <begin position="134"/>
        <end position="335"/>
    </location>
</feature>
<dbReference type="Pfam" id="PF08423">
    <property type="entry name" value="Rad51"/>
    <property type="match status" value="1"/>
</dbReference>
<keyword evidence="2" id="KW-0067">ATP-binding</keyword>
<dbReference type="PANTHER" id="PTHR22942">
    <property type="entry name" value="RECA/RAD51/RADA DNA STRAND-PAIRING FAMILY MEMBER"/>
    <property type="match status" value="1"/>
</dbReference>
<reference evidence="5 6" key="1">
    <citation type="submission" date="2019-10" db="EMBL/GenBank/DDBJ databases">
        <authorList>
            <person name="Palmer J.M."/>
        </authorList>
    </citation>
    <scope>NUCLEOTIDE SEQUENCE [LARGE SCALE GENOMIC DNA]</scope>
    <source>
        <strain evidence="5 6">TWF694</strain>
    </source>
</reference>
<feature type="compositionally biased region" description="Polar residues" evidence="3">
    <location>
        <begin position="282"/>
        <end position="291"/>
    </location>
</feature>
<feature type="region of interest" description="Disordered" evidence="3">
    <location>
        <begin position="351"/>
        <end position="381"/>
    </location>
</feature>
<dbReference type="InterPro" id="IPR003593">
    <property type="entry name" value="AAA+_ATPase"/>
</dbReference>
<dbReference type="InterPro" id="IPR020588">
    <property type="entry name" value="RecA_ATP-bd"/>
</dbReference>
<feature type="region of interest" description="Disordered" evidence="3">
    <location>
        <begin position="93"/>
        <end position="124"/>
    </location>
</feature>
<evidence type="ECO:0000259" key="4">
    <source>
        <dbReference type="PROSITE" id="PS50162"/>
    </source>
</evidence>
<accession>A0AAV9WWY8</accession>
<dbReference type="AlphaFoldDB" id="A0AAV9WWY8"/>
<proteinExistence type="predicted"/>
<feature type="region of interest" description="Disordered" evidence="3">
    <location>
        <begin position="272"/>
        <end position="300"/>
    </location>
</feature>
<name>A0AAV9WWY8_9PEZI</name>
<keyword evidence="1" id="KW-0547">Nucleotide-binding</keyword>
<keyword evidence="6" id="KW-1185">Reference proteome</keyword>
<organism evidence="5 6">
    <name type="scientific">Orbilia ellipsospora</name>
    <dbReference type="NCBI Taxonomy" id="2528407"/>
    <lineage>
        <taxon>Eukaryota</taxon>
        <taxon>Fungi</taxon>
        <taxon>Dikarya</taxon>
        <taxon>Ascomycota</taxon>
        <taxon>Pezizomycotina</taxon>
        <taxon>Orbiliomycetes</taxon>
        <taxon>Orbiliales</taxon>
        <taxon>Orbiliaceae</taxon>
        <taxon>Orbilia</taxon>
    </lineage>
</organism>
<dbReference type="SUPFAM" id="SSF52540">
    <property type="entry name" value="P-loop containing nucleoside triphosphate hydrolases"/>
    <property type="match status" value="1"/>
</dbReference>
<dbReference type="GO" id="GO:0003690">
    <property type="term" value="F:double-stranded DNA binding"/>
    <property type="evidence" value="ECO:0007669"/>
    <property type="project" value="TreeGrafter"/>
</dbReference>
<protein>
    <recommendedName>
        <fullName evidence="4">RecA family profile 1 domain-containing protein</fullName>
    </recommendedName>
</protein>
<dbReference type="GO" id="GO:0140664">
    <property type="term" value="F:ATP-dependent DNA damage sensor activity"/>
    <property type="evidence" value="ECO:0007669"/>
    <property type="project" value="InterPro"/>
</dbReference>
<evidence type="ECO:0000256" key="1">
    <source>
        <dbReference type="ARBA" id="ARBA00022741"/>
    </source>
</evidence>
<dbReference type="InterPro" id="IPR027417">
    <property type="entry name" value="P-loop_NTPase"/>
</dbReference>
<feature type="compositionally biased region" description="Low complexity" evidence="3">
    <location>
        <begin position="97"/>
        <end position="112"/>
    </location>
</feature>
<dbReference type="GO" id="GO:0003697">
    <property type="term" value="F:single-stranded DNA binding"/>
    <property type="evidence" value="ECO:0007669"/>
    <property type="project" value="TreeGrafter"/>
</dbReference>
<evidence type="ECO:0000256" key="2">
    <source>
        <dbReference type="ARBA" id="ARBA00022840"/>
    </source>
</evidence>
<evidence type="ECO:0000313" key="6">
    <source>
        <dbReference type="Proteomes" id="UP001365542"/>
    </source>
</evidence>
<gene>
    <name evidence="5" type="ORF">TWF694_003972</name>
</gene>
<evidence type="ECO:0000313" key="5">
    <source>
        <dbReference type="EMBL" id="KAK6528732.1"/>
    </source>
</evidence>
<dbReference type="GO" id="GO:0005524">
    <property type="term" value="F:ATP binding"/>
    <property type="evidence" value="ECO:0007669"/>
    <property type="project" value="UniProtKB-KW"/>
</dbReference>
<dbReference type="SMART" id="SM00382">
    <property type="entry name" value="AAA"/>
    <property type="match status" value="1"/>
</dbReference>